<keyword evidence="8" id="KW-1185">Reference proteome</keyword>
<dbReference type="PANTHER" id="PTHR43827:SF14">
    <property type="entry name" value="NADP-DEPENDENT OXIDOREDUCTASE DOMAIN-CONTAINING PROTEIN"/>
    <property type="match status" value="1"/>
</dbReference>
<dbReference type="CDD" id="cd19071">
    <property type="entry name" value="AKR_AKR1-5-like"/>
    <property type="match status" value="1"/>
</dbReference>
<protein>
    <recommendedName>
        <fullName evidence="6">NADP-dependent oxidoreductase domain-containing protein</fullName>
    </recommendedName>
</protein>
<organism evidence="7">
    <name type="scientific">Oppiella nova</name>
    <dbReference type="NCBI Taxonomy" id="334625"/>
    <lineage>
        <taxon>Eukaryota</taxon>
        <taxon>Metazoa</taxon>
        <taxon>Ecdysozoa</taxon>
        <taxon>Arthropoda</taxon>
        <taxon>Chelicerata</taxon>
        <taxon>Arachnida</taxon>
        <taxon>Acari</taxon>
        <taxon>Acariformes</taxon>
        <taxon>Sarcoptiformes</taxon>
        <taxon>Oribatida</taxon>
        <taxon>Brachypylina</taxon>
        <taxon>Oppioidea</taxon>
        <taxon>Oppiidae</taxon>
        <taxon>Oppiella</taxon>
    </lineage>
</organism>
<evidence type="ECO:0000256" key="2">
    <source>
        <dbReference type="PIRSR" id="PIRSR000097-1"/>
    </source>
</evidence>
<evidence type="ECO:0000256" key="4">
    <source>
        <dbReference type="PIRSR" id="PIRSR000097-3"/>
    </source>
</evidence>
<dbReference type="InterPro" id="IPR018170">
    <property type="entry name" value="Aldo/ket_reductase_CS"/>
</dbReference>
<dbReference type="PRINTS" id="PR00069">
    <property type="entry name" value="ALDKETRDTASE"/>
</dbReference>
<dbReference type="GO" id="GO:0016616">
    <property type="term" value="F:oxidoreductase activity, acting on the CH-OH group of donors, NAD or NADP as acceptor"/>
    <property type="evidence" value="ECO:0007669"/>
    <property type="project" value="UniProtKB-ARBA"/>
</dbReference>
<evidence type="ECO:0000256" key="5">
    <source>
        <dbReference type="SAM" id="SignalP"/>
    </source>
</evidence>
<dbReference type="FunFam" id="3.20.20.100:FF:000002">
    <property type="entry name" value="2,5-diketo-D-gluconic acid reductase A"/>
    <property type="match status" value="1"/>
</dbReference>
<keyword evidence="5" id="KW-0732">Signal</keyword>
<name>A0A7R9MDM0_9ACAR</name>
<dbReference type="PROSITE" id="PS00062">
    <property type="entry name" value="ALDOKETO_REDUCTASE_2"/>
    <property type="match status" value="1"/>
</dbReference>
<dbReference type="PANTHER" id="PTHR43827">
    <property type="entry name" value="2,5-DIKETO-D-GLUCONIC ACID REDUCTASE"/>
    <property type="match status" value="1"/>
</dbReference>
<feature type="site" description="Lowers pKa of active site Tyr" evidence="4">
    <location>
        <position position="96"/>
    </location>
</feature>
<evidence type="ECO:0000313" key="7">
    <source>
        <dbReference type="EMBL" id="CAD7657227.1"/>
    </source>
</evidence>
<dbReference type="EMBL" id="OC927431">
    <property type="protein sequence ID" value="CAD7657227.1"/>
    <property type="molecule type" value="Genomic_DNA"/>
</dbReference>
<feature type="active site" description="Proton donor" evidence="2">
    <location>
        <position position="64"/>
    </location>
</feature>
<feature type="chain" id="PRO_5035680328" description="NADP-dependent oxidoreductase domain-containing protein" evidence="5">
    <location>
        <begin position="19"/>
        <end position="282"/>
    </location>
</feature>
<feature type="domain" description="NADP-dependent oxidoreductase" evidence="6">
    <location>
        <begin position="44"/>
        <end position="280"/>
    </location>
</feature>
<evidence type="ECO:0000256" key="3">
    <source>
        <dbReference type="PIRSR" id="PIRSR000097-2"/>
    </source>
</evidence>
<dbReference type="OrthoDB" id="416253at2759"/>
<dbReference type="SUPFAM" id="SSF51430">
    <property type="entry name" value="NAD(P)-linked oxidoreductase"/>
    <property type="match status" value="1"/>
</dbReference>
<dbReference type="InterPro" id="IPR023210">
    <property type="entry name" value="NADP_OxRdtase_dom"/>
</dbReference>
<reference evidence="7" key="1">
    <citation type="submission" date="2020-11" db="EMBL/GenBank/DDBJ databases">
        <authorList>
            <person name="Tran Van P."/>
        </authorList>
    </citation>
    <scope>NUCLEOTIDE SEQUENCE</scope>
</reference>
<dbReference type="InterPro" id="IPR020471">
    <property type="entry name" value="AKR"/>
</dbReference>
<feature type="binding site" evidence="3">
    <location>
        <position position="129"/>
    </location>
    <ligand>
        <name>substrate</name>
    </ligand>
</feature>
<evidence type="ECO:0000313" key="8">
    <source>
        <dbReference type="Proteomes" id="UP000728032"/>
    </source>
</evidence>
<gene>
    <name evidence="7" type="ORF">ONB1V03_LOCUS13857</name>
</gene>
<dbReference type="PIRSF" id="PIRSF000097">
    <property type="entry name" value="AKR"/>
    <property type="match status" value="1"/>
</dbReference>
<proteinExistence type="predicted"/>
<dbReference type="InterPro" id="IPR036812">
    <property type="entry name" value="NAD(P)_OxRdtase_dom_sf"/>
</dbReference>
<feature type="signal peptide" evidence="5">
    <location>
        <begin position="1"/>
        <end position="18"/>
    </location>
</feature>
<dbReference type="EMBL" id="CAJPVJ010012606">
    <property type="protein sequence ID" value="CAG2174413.1"/>
    <property type="molecule type" value="Genomic_DNA"/>
</dbReference>
<dbReference type="AlphaFoldDB" id="A0A7R9MDM0"/>
<sequence>MSKLWIALTLISITSGLAQDIPYRQLNDGHKIPIVGYGAGHVSVETVREALNDGYRHIDTALSYMGGTSEKDIGKVLKEMFTSGKLKRSDVYITSKLENDYHSRSKVHDGIKQSLANLGLDYVDLYLVHYPASNVGDTWDGMIEVLKANLTRSIGVSNFNEKQLEEVIAKGVVPVTNQVICNPYINQKSMLAFGNKHNITLTAWSPLGGPSYPDLLKDKKLIEIGKKHNVSSAQVALKFGVQRDVIVIPNSENAKYIKENVNIFNFKLSDEEMKEIEALNRD</sequence>
<dbReference type="Pfam" id="PF00248">
    <property type="entry name" value="Aldo_ket_red"/>
    <property type="match status" value="1"/>
</dbReference>
<accession>A0A7R9MDM0</accession>
<evidence type="ECO:0000256" key="1">
    <source>
        <dbReference type="ARBA" id="ARBA00023002"/>
    </source>
</evidence>
<dbReference type="Gene3D" id="3.20.20.100">
    <property type="entry name" value="NADP-dependent oxidoreductase domain"/>
    <property type="match status" value="1"/>
</dbReference>
<keyword evidence="1" id="KW-0560">Oxidoreductase</keyword>
<dbReference type="Proteomes" id="UP000728032">
    <property type="component" value="Unassembled WGS sequence"/>
</dbReference>
<evidence type="ECO:0000259" key="6">
    <source>
        <dbReference type="Pfam" id="PF00248"/>
    </source>
</evidence>